<protein>
    <submittedName>
        <fullName evidence="1">Uncharacterized protein</fullName>
    </submittedName>
</protein>
<name>A0AAD8T5V0_LOLMU</name>
<dbReference type="AlphaFoldDB" id="A0AAD8T5V0"/>
<evidence type="ECO:0000313" key="1">
    <source>
        <dbReference type="EMBL" id="KAK1669633.1"/>
    </source>
</evidence>
<organism evidence="1 2">
    <name type="scientific">Lolium multiflorum</name>
    <name type="common">Italian ryegrass</name>
    <name type="synonym">Lolium perenne subsp. multiflorum</name>
    <dbReference type="NCBI Taxonomy" id="4521"/>
    <lineage>
        <taxon>Eukaryota</taxon>
        <taxon>Viridiplantae</taxon>
        <taxon>Streptophyta</taxon>
        <taxon>Embryophyta</taxon>
        <taxon>Tracheophyta</taxon>
        <taxon>Spermatophyta</taxon>
        <taxon>Magnoliopsida</taxon>
        <taxon>Liliopsida</taxon>
        <taxon>Poales</taxon>
        <taxon>Poaceae</taxon>
        <taxon>BOP clade</taxon>
        <taxon>Pooideae</taxon>
        <taxon>Poodae</taxon>
        <taxon>Poeae</taxon>
        <taxon>Poeae Chloroplast Group 2 (Poeae type)</taxon>
        <taxon>Loliodinae</taxon>
        <taxon>Loliinae</taxon>
        <taxon>Lolium</taxon>
    </lineage>
</organism>
<dbReference type="EMBL" id="JAUUTY010000003">
    <property type="protein sequence ID" value="KAK1669633.1"/>
    <property type="molecule type" value="Genomic_DNA"/>
</dbReference>
<proteinExistence type="predicted"/>
<gene>
    <name evidence="1" type="ORF">QYE76_057792</name>
</gene>
<sequence>MAFTKNLSYILASASTELNCVQPSLCTQEDESNTFCEANHQNAQNGTRRGQRVEFEDPTRLRHAHAATPLGPAASIDQVRADLQVLYKIKDHFIAKPENMEMISEYSTNPAKHMQFVNYTHACSQSSNTTPKCCSIVISENTCILAEFMLLQVQY</sequence>
<dbReference type="Proteomes" id="UP001231189">
    <property type="component" value="Unassembled WGS sequence"/>
</dbReference>
<comment type="caution">
    <text evidence="1">The sequence shown here is derived from an EMBL/GenBank/DDBJ whole genome shotgun (WGS) entry which is preliminary data.</text>
</comment>
<keyword evidence="2" id="KW-1185">Reference proteome</keyword>
<accession>A0AAD8T5V0</accession>
<evidence type="ECO:0000313" key="2">
    <source>
        <dbReference type="Proteomes" id="UP001231189"/>
    </source>
</evidence>
<reference evidence="1" key="1">
    <citation type="submission" date="2023-07" db="EMBL/GenBank/DDBJ databases">
        <title>A chromosome-level genome assembly of Lolium multiflorum.</title>
        <authorList>
            <person name="Chen Y."/>
            <person name="Copetti D."/>
            <person name="Kolliker R."/>
            <person name="Studer B."/>
        </authorList>
    </citation>
    <scope>NUCLEOTIDE SEQUENCE</scope>
    <source>
        <strain evidence="1">02402/16</strain>
        <tissue evidence="1">Leaf</tissue>
    </source>
</reference>